<dbReference type="Proteomes" id="UP000018719">
    <property type="component" value="Unassembled WGS sequence"/>
</dbReference>
<dbReference type="STRING" id="1049790.LEP1GSC047_4178"/>
<protein>
    <submittedName>
        <fullName evidence="1">Uncharacterized protein</fullName>
    </submittedName>
</protein>
<sequence length="38" mass="4361">MLEMSLRNVTSRESVVPKVAILRLGHNLRLLQAEESRN</sequence>
<gene>
    <name evidence="1" type="ORF">LEP1GSC047_4178</name>
</gene>
<dbReference type="AlphaFoldDB" id="V6HDK5"/>
<organism evidence="1 2">
    <name type="scientific">Leptospira inadai serovar Lyme str. 10</name>
    <dbReference type="NCBI Taxonomy" id="1049790"/>
    <lineage>
        <taxon>Bacteria</taxon>
        <taxon>Pseudomonadati</taxon>
        <taxon>Spirochaetota</taxon>
        <taxon>Spirochaetia</taxon>
        <taxon>Leptospirales</taxon>
        <taxon>Leptospiraceae</taxon>
        <taxon>Leptospira</taxon>
    </lineage>
</organism>
<reference evidence="1 2" key="1">
    <citation type="submission" date="2013-05" db="EMBL/GenBank/DDBJ databases">
        <authorList>
            <person name="Harkins D.M."/>
            <person name="Durkin A.S."/>
            <person name="Brinkac L.M."/>
            <person name="Haft D.H."/>
            <person name="Selengut J.D."/>
            <person name="Sanka R."/>
            <person name="DePew J."/>
            <person name="Purushe J."/>
            <person name="Hartskeerl R.A."/>
            <person name="Ahmed A."/>
            <person name="van der Linden H."/>
            <person name="Goris M.G.A."/>
            <person name="Vinetz J.M."/>
            <person name="Sutton G.G."/>
            <person name="Nierman W.C."/>
            <person name="Fouts D.E."/>
        </authorList>
    </citation>
    <scope>NUCLEOTIDE SEQUENCE [LARGE SCALE GENOMIC DNA]</scope>
    <source>
        <strain evidence="1 2">10</strain>
    </source>
</reference>
<name>V6HDK5_9LEPT</name>
<accession>V6HDK5</accession>
<dbReference type="EMBL" id="AHMM02000015">
    <property type="protein sequence ID" value="EQA37957.1"/>
    <property type="molecule type" value="Genomic_DNA"/>
</dbReference>
<proteinExistence type="predicted"/>
<comment type="caution">
    <text evidence="1">The sequence shown here is derived from an EMBL/GenBank/DDBJ whole genome shotgun (WGS) entry which is preliminary data.</text>
</comment>
<evidence type="ECO:0000313" key="1">
    <source>
        <dbReference type="EMBL" id="EQA37957.1"/>
    </source>
</evidence>
<evidence type="ECO:0000313" key="2">
    <source>
        <dbReference type="Proteomes" id="UP000018719"/>
    </source>
</evidence>